<organism evidence="2 3">
    <name type="scientific">Candidatus Clostridium eludens</name>
    <dbReference type="NCBI Taxonomy" id="3381663"/>
    <lineage>
        <taxon>Bacteria</taxon>
        <taxon>Bacillati</taxon>
        <taxon>Bacillota</taxon>
        <taxon>Clostridia</taxon>
        <taxon>Eubacteriales</taxon>
        <taxon>Clostridiaceae</taxon>
        <taxon>Clostridium</taxon>
    </lineage>
</organism>
<keyword evidence="1" id="KW-1133">Transmembrane helix</keyword>
<feature type="transmembrane region" description="Helical" evidence="1">
    <location>
        <begin position="80"/>
        <end position="99"/>
    </location>
</feature>
<accession>A0ABW8SI86</accession>
<feature type="transmembrane region" description="Helical" evidence="1">
    <location>
        <begin position="149"/>
        <end position="166"/>
    </location>
</feature>
<evidence type="ECO:0008006" key="4">
    <source>
        <dbReference type="Google" id="ProtNLM"/>
    </source>
</evidence>
<keyword evidence="1" id="KW-0812">Transmembrane</keyword>
<feature type="transmembrane region" description="Helical" evidence="1">
    <location>
        <begin position="5"/>
        <end position="21"/>
    </location>
</feature>
<feature type="transmembrane region" description="Helical" evidence="1">
    <location>
        <begin position="57"/>
        <end position="74"/>
    </location>
</feature>
<protein>
    <recommendedName>
        <fullName evidence="4">ECF transporter S component</fullName>
    </recommendedName>
</protein>
<keyword evidence="3" id="KW-1185">Reference proteome</keyword>
<feature type="transmembrane region" description="Helical" evidence="1">
    <location>
        <begin position="27"/>
        <end position="45"/>
    </location>
</feature>
<dbReference type="EMBL" id="JBJHZX010000003">
    <property type="protein sequence ID" value="MFL0194580.1"/>
    <property type="molecule type" value="Genomic_DNA"/>
</dbReference>
<keyword evidence="1" id="KW-0472">Membrane</keyword>
<feature type="transmembrane region" description="Helical" evidence="1">
    <location>
        <begin position="111"/>
        <end position="143"/>
    </location>
</feature>
<dbReference type="Proteomes" id="UP001623660">
    <property type="component" value="Unassembled WGS sequence"/>
</dbReference>
<dbReference type="RefSeq" id="WP_406790702.1">
    <property type="nucleotide sequence ID" value="NZ_JBJHZX010000003.1"/>
</dbReference>
<name>A0ABW8SI86_9CLOT</name>
<gene>
    <name evidence="2" type="ORF">ACJDU8_03175</name>
</gene>
<comment type="caution">
    <text evidence="2">The sequence shown here is derived from an EMBL/GenBank/DDBJ whole genome shotgun (WGS) entry which is preliminary data.</text>
</comment>
<sequence length="171" mass="18582">MKNSVIYTALMGVIIALTIAFKVLMMAAPNITIVTAVVIAVTIVFSDKDYRTGIKSGLIIAIMYPIITGMIYGIGVWTILQALCWMLVVFVSLLLKGLIGRQSVLKLSIMGFSLAFVYGFSMNICMAVLSGTMVTSVMAYFIMSFPYDLAHAISTLVALPVLVKLLKLVKI</sequence>
<proteinExistence type="predicted"/>
<evidence type="ECO:0000313" key="3">
    <source>
        <dbReference type="Proteomes" id="UP001623660"/>
    </source>
</evidence>
<evidence type="ECO:0000256" key="1">
    <source>
        <dbReference type="SAM" id="Phobius"/>
    </source>
</evidence>
<evidence type="ECO:0000313" key="2">
    <source>
        <dbReference type="EMBL" id="MFL0194580.1"/>
    </source>
</evidence>
<reference evidence="2 3" key="1">
    <citation type="submission" date="2024-11" db="EMBL/GenBank/DDBJ databases">
        <authorList>
            <person name="Heng Y.C."/>
            <person name="Lim A.C.H."/>
            <person name="Lee J.K.Y."/>
            <person name="Kittelmann S."/>
        </authorList>
    </citation>
    <scope>NUCLEOTIDE SEQUENCE [LARGE SCALE GENOMIC DNA]</scope>
    <source>
        <strain evidence="2 3">WILCCON 0269</strain>
    </source>
</reference>